<evidence type="ECO:0000313" key="8">
    <source>
        <dbReference type="Proteomes" id="UP001057375"/>
    </source>
</evidence>
<evidence type="ECO:0000256" key="5">
    <source>
        <dbReference type="SAM" id="Phobius"/>
    </source>
</evidence>
<accession>A0ABQ5KI11</accession>
<evidence type="ECO:0000256" key="2">
    <source>
        <dbReference type="ARBA" id="ARBA00022692"/>
    </source>
</evidence>
<dbReference type="InterPro" id="IPR026082">
    <property type="entry name" value="ABCA"/>
</dbReference>
<dbReference type="Pfam" id="PF12698">
    <property type="entry name" value="ABC2_membrane_3"/>
    <property type="match status" value="1"/>
</dbReference>
<keyword evidence="3 5" id="KW-1133">Transmembrane helix</keyword>
<sequence length="375" mass="42206">MLYVVNNNLLVRVTKETSSLSSIPTLSKCVSYDTNGIPIESSRTSNILPLDLSDQDYDTSDYDSPVEYPSTYSPYLFQDGDPCTCISIAYAPQNRLVDEVMETIIEDLGDDWVMNVDVVGFDSEEDMLNHAIKATANSGETGAQANSKYKYAYRQVYDEDYLGIEDNIRPIEFGLIFGFDNTFYAVGEEDEWGTATELAYPSTIGYKIYYNRTISDNGWWYDSGRDPIQQSVASEGKNATGLGIQVQNHVERALLKVFANVDMEYNLSAFPEVNDNTFTSDKDISVIGMIFTFCIMTIFSSVIIVVEKHNNKSLLCRMVGVSDISMWFSWSLFYFLLYELSVIFLVITGTYITPISPFRGTHVLFSLILMSSLAV</sequence>
<dbReference type="PANTHER" id="PTHR19229:SF265">
    <property type="match status" value="1"/>
</dbReference>
<evidence type="ECO:0000313" key="7">
    <source>
        <dbReference type="EMBL" id="GKT31551.1"/>
    </source>
</evidence>
<evidence type="ECO:0000256" key="1">
    <source>
        <dbReference type="ARBA" id="ARBA00004141"/>
    </source>
</evidence>
<name>A0ABQ5KI11_9EUKA</name>
<evidence type="ECO:0000259" key="6">
    <source>
        <dbReference type="Pfam" id="PF12698"/>
    </source>
</evidence>
<dbReference type="PANTHER" id="PTHR19229">
    <property type="entry name" value="ATP-BINDING CASSETTE TRANSPORTER SUBFAMILY A ABCA"/>
    <property type="match status" value="1"/>
</dbReference>
<feature type="transmembrane region" description="Helical" evidence="5">
    <location>
        <begin position="284"/>
        <end position="306"/>
    </location>
</feature>
<dbReference type="InterPro" id="IPR013525">
    <property type="entry name" value="ABC2_TM"/>
</dbReference>
<gene>
    <name evidence="7" type="ORF">ADUPG1_005961</name>
</gene>
<comment type="subcellular location">
    <subcellularLocation>
        <location evidence="1">Membrane</location>
        <topology evidence="1">Multi-pass membrane protein</topology>
    </subcellularLocation>
</comment>
<feature type="domain" description="ABC-2 type transporter transmembrane" evidence="6">
    <location>
        <begin position="201"/>
        <end position="372"/>
    </location>
</feature>
<reference evidence="7" key="1">
    <citation type="submission" date="2022-03" db="EMBL/GenBank/DDBJ databases">
        <title>Draft genome sequence of Aduncisulcus paluster, a free-living microaerophilic Fornicata.</title>
        <authorList>
            <person name="Yuyama I."/>
            <person name="Kume K."/>
            <person name="Tamura T."/>
            <person name="Inagaki Y."/>
            <person name="Hashimoto T."/>
        </authorList>
    </citation>
    <scope>NUCLEOTIDE SEQUENCE</scope>
    <source>
        <strain evidence="7">NY0171</strain>
    </source>
</reference>
<proteinExistence type="predicted"/>
<dbReference type="EMBL" id="BQXS01009695">
    <property type="protein sequence ID" value="GKT31551.1"/>
    <property type="molecule type" value="Genomic_DNA"/>
</dbReference>
<keyword evidence="4 5" id="KW-0472">Membrane</keyword>
<evidence type="ECO:0000256" key="3">
    <source>
        <dbReference type="ARBA" id="ARBA00022989"/>
    </source>
</evidence>
<organism evidence="7 8">
    <name type="scientific">Aduncisulcus paluster</name>
    <dbReference type="NCBI Taxonomy" id="2918883"/>
    <lineage>
        <taxon>Eukaryota</taxon>
        <taxon>Metamonada</taxon>
        <taxon>Carpediemonas-like organisms</taxon>
        <taxon>Aduncisulcus</taxon>
    </lineage>
</organism>
<feature type="transmembrane region" description="Helical" evidence="5">
    <location>
        <begin position="327"/>
        <end position="352"/>
    </location>
</feature>
<feature type="non-terminal residue" evidence="7">
    <location>
        <position position="375"/>
    </location>
</feature>
<evidence type="ECO:0000256" key="4">
    <source>
        <dbReference type="ARBA" id="ARBA00023136"/>
    </source>
</evidence>
<protein>
    <recommendedName>
        <fullName evidence="6">ABC-2 type transporter transmembrane domain-containing protein</fullName>
    </recommendedName>
</protein>
<comment type="caution">
    <text evidence="7">The sequence shown here is derived from an EMBL/GenBank/DDBJ whole genome shotgun (WGS) entry which is preliminary data.</text>
</comment>
<dbReference type="Proteomes" id="UP001057375">
    <property type="component" value="Unassembled WGS sequence"/>
</dbReference>
<keyword evidence="8" id="KW-1185">Reference proteome</keyword>
<keyword evidence="2 5" id="KW-0812">Transmembrane</keyword>